<comment type="similarity">
    <text evidence="6">Belongs to the peptidase M48 family.</text>
</comment>
<feature type="region of interest" description="Disordered" evidence="7">
    <location>
        <begin position="15"/>
        <end position="34"/>
    </location>
</feature>
<proteinExistence type="inferred from homology"/>
<dbReference type="Proteomes" id="UP000807469">
    <property type="component" value="Unassembled WGS sequence"/>
</dbReference>
<feature type="domain" description="Peptidase M48" evidence="8">
    <location>
        <begin position="181"/>
        <end position="336"/>
    </location>
</feature>
<dbReference type="GO" id="GO:0004222">
    <property type="term" value="F:metalloendopeptidase activity"/>
    <property type="evidence" value="ECO:0007669"/>
    <property type="project" value="InterPro"/>
</dbReference>
<evidence type="ECO:0000256" key="2">
    <source>
        <dbReference type="ARBA" id="ARBA00022723"/>
    </source>
</evidence>
<evidence type="ECO:0000256" key="1">
    <source>
        <dbReference type="ARBA" id="ARBA00022670"/>
    </source>
</evidence>
<keyword evidence="1 6" id="KW-0645">Protease</keyword>
<keyword evidence="10" id="KW-1185">Reference proteome</keyword>
<comment type="cofactor">
    <cofactor evidence="6">
        <name>Zn(2+)</name>
        <dbReference type="ChEBI" id="CHEBI:29105"/>
    </cofactor>
    <text evidence="6">Binds 1 zinc ion per subunit.</text>
</comment>
<sequence>MFRATASNLGRVSQLAQKGSHIKPNSRPFSSSLRNQAYVRFSTPGNRGQPQRPRNTLDWRTWDRRVKFLVGTGVLGSAYYISHQEQVPETGRWRFMNTSPEFEAQAKLLHELGPKTLPLNHPITRHVRRVATRVLHASNLGILSGEKIPTVLSPFGIHEGESWNPDAQFGAAANPGPVYGPTKEWNVLVVNDMKTINAMAIPGTIIVFTGILPICQDEEGLAAVLSHVARHTAERLSGQTIRMIVVGLLSFVLGIDVNITNTFQTLMMELPNSRTQEREADLIGIRLMSRACYDPAAAPQVFGRLARLESKIAAKMGLDFFRTHPSSESRVKLLEEALPEAYAILAANPECEHVREQIESFKASARAISPDEHGDWVFA</sequence>
<dbReference type="PANTHER" id="PTHR22726:SF1">
    <property type="entry name" value="METALLOENDOPEPTIDASE OMA1, MITOCHONDRIAL"/>
    <property type="match status" value="1"/>
</dbReference>
<keyword evidence="5 6" id="KW-0482">Metalloprotease</keyword>
<evidence type="ECO:0000256" key="7">
    <source>
        <dbReference type="SAM" id="MobiDB-lite"/>
    </source>
</evidence>
<evidence type="ECO:0000256" key="6">
    <source>
        <dbReference type="RuleBase" id="RU003983"/>
    </source>
</evidence>
<dbReference type="AlphaFoldDB" id="A0A9P5Z8F5"/>
<keyword evidence="3 6" id="KW-0378">Hydrolase</keyword>
<dbReference type="Pfam" id="PF01435">
    <property type="entry name" value="Peptidase_M48"/>
    <property type="match status" value="1"/>
</dbReference>
<evidence type="ECO:0000313" key="10">
    <source>
        <dbReference type="Proteomes" id="UP000807469"/>
    </source>
</evidence>
<evidence type="ECO:0000256" key="3">
    <source>
        <dbReference type="ARBA" id="ARBA00022801"/>
    </source>
</evidence>
<dbReference type="CDD" id="cd07331">
    <property type="entry name" value="M48C_Oma1_like"/>
    <property type="match status" value="1"/>
</dbReference>
<evidence type="ECO:0000313" key="9">
    <source>
        <dbReference type="EMBL" id="KAF9482867.1"/>
    </source>
</evidence>
<keyword evidence="4 6" id="KW-0862">Zinc</keyword>
<dbReference type="OrthoDB" id="7464992at2759"/>
<evidence type="ECO:0000256" key="4">
    <source>
        <dbReference type="ARBA" id="ARBA00022833"/>
    </source>
</evidence>
<dbReference type="GO" id="GO:0006515">
    <property type="term" value="P:protein quality control for misfolded or incompletely synthesized proteins"/>
    <property type="evidence" value="ECO:0007669"/>
    <property type="project" value="TreeGrafter"/>
</dbReference>
<name>A0A9P5Z8F5_9AGAR</name>
<comment type="caution">
    <text evidence="9">The sequence shown here is derived from an EMBL/GenBank/DDBJ whole genome shotgun (WGS) entry which is preliminary data.</text>
</comment>
<organism evidence="9 10">
    <name type="scientific">Pholiota conissans</name>
    <dbReference type="NCBI Taxonomy" id="109636"/>
    <lineage>
        <taxon>Eukaryota</taxon>
        <taxon>Fungi</taxon>
        <taxon>Dikarya</taxon>
        <taxon>Basidiomycota</taxon>
        <taxon>Agaricomycotina</taxon>
        <taxon>Agaricomycetes</taxon>
        <taxon>Agaricomycetidae</taxon>
        <taxon>Agaricales</taxon>
        <taxon>Agaricineae</taxon>
        <taxon>Strophariaceae</taxon>
        <taxon>Pholiota</taxon>
    </lineage>
</organism>
<reference evidence="9" key="1">
    <citation type="submission" date="2020-11" db="EMBL/GenBank/DDBJ databases">
        <authorList>
            <consortium name="DOE Joint Genome Institute"/>
            <person name="Ahrendt S."/>
            <person name="Riley R."/>
            <person name="Andreopoulos W."/>
            <person name="Labutti K."/>
            <person name="Pangilinan J."/>
            <person name="Ruiz-Duenas F.J."/>
            <person name="Barrasa J.M."/>
            <person name="Sanchez-Garcia M."/>
            <person name="Camarero S."/>
            <person name="Miyauchi S."/>
            <person name="Serrano A."/>
            <person name="Linde D."/>
            <person name="Babiker R."/>
            <person name="Drula E."/>
            <person name="Ayuso-Fernandez I."/>
            <person name="Pacheco R."/>
            <person name="Padilla G."/>
            <person name="Ferreira P."/>
            <person name="Barriuso J."/>
            <person name="Kellner H."/>
            <person name="Castanera R."/>
            <person name="Alfaro M."/>
            <person name="Ramirez L."/>
            <person name="Pisabarro A.G."/>
            <person name="Kuo A."/>
            <person name="Tritt A."/>
            <person name="Lipzen A."/>
            <person name="He G."/>
            <person name="Yan M."/>
            <person name="Ng V."/>
            <person name="Cullen D."/>
            <person name="Martin F."/>
            <person name="Rosso M.-N."/>
            <person name="Henrissat B."/>
            <person name="Hibbett D."/>
            <person name="Martinez A.T."/>
            <person name="Grigoriev I.V."/>
        </authorList>
    </citation>
    <scope>NUCLEOTIDE SEQUENCE</scope>
    <source>
        <strain evidence="9">CIRM-BRFM 674</strain>
    </source>
</reference>
<dbReference type="EMBL" id="MU155160">
    <property type="protein sequence ID" value="KAF9482867.1"/>
    <property type="molecule type" value="Genomic_DNA"/>
</dbReference>
<evidence type="ECO:0000259" key="8">
    <source>
        <dbReference type="Pfam" id="PF01435"/>
    </source>
</evidence>
<dbReference type="InterPro" id="IPR051156">
    <property type="entry name" value="Mito/Outer_Membr_Metalloprot"/>
</dbReference>
<gene>
    <name evidence="9" type="ORF">BDN70DRAFT_904456</name>
</gene>
<protein>
    <recommendedName>
        <fullName evidence="8">Peptidase M48 domain-containing protein</fullName>
    </recommendedName>
</protein>
<keyword evidence="2" id="KW-0479">Metal-binding</keyword>
<dbReference type="GO" id="GO:0046872">
    <property type="term" value="F:metal ion binding"/>
    <property type="evidence" value="ECO:0007669"/>
    <property type="project" value="UniProtKB-KW"/>
</dbReference>
<dbReference type="PANTHER" id="PTHR22726">
    <property type="entry name" value="METALLOENDOPEPTIDASE OMA1"/>
    <property type="match status" value="1"/>
</dbReference>
<accession>A0A9P5Z8F5</accession>
<dbReference type="GO" id="GO:0034982">
    <property type="term" value="P:mitochondrial protein processing"/>
    <property type="evidence" value="ECO:0007669"/>
    <property type="project" value="TreeGrafter"/>
</dbReference>
<dbReference type="GO" id="GO:0005743">
    <property type="term" value="C:mitochondrial inner membrane"/>
    <property type="evidence" value="ECO:0007669"/>
    <property type="project" value="TreeGrafter"/>
</dbReference>
<dbReference type="InterPro" id="IPR001915">
    <property type="entry name" value="Peptidase_M48"/>
</dbReference>
<evidence type="ECO:0000256" key="5">
    <source>
        <dbReference type="ARBA" id="ARBA00023049"/>
    </source>
</evidence>